<proteinExistence type="predicted"/>
<sequence>MKFLTEPEAAEILQCSSSKIRRLRFSGELAYIPGRPVLIEEADLEAYIEEKRRQRAQKEAEYRAARAPMDAKKWAALAVLLKPDRRKPKA</sequence>
<keyword evidence="3" id="KW-1185">Reference proteome</keyword>
<evidence type="ECO:0000259" key="1">
    <source>
        <dbReference type="Pfam" id="PF12728"/>
    </source>
</evidence>
<gene>
    <name evidence="2" type="ORF">BJF93_15395</name>
</gene>
<dbReference type="OrthoDB" id="8404072at2"/>
<comment type="caution">
    <text evidence="2">The sequence shown here is derived from an EMBL/GenBank/DDBJ whole genome shotgun (WGS) entry which is preliminary data.</text>
</comment>
<dbReference type="AlphaFoldDB" id="A0A1Q9AY23"/>
<accession>A0A1Q9AY23</accession>
<organism evidence="2 3">
    <name type="scientific">Xaviernesmea oryzae</name>
    <dbReference type="NCBI Taxonomy" id="464029"/>
    <lineage>
        <taxon>Bacteria</taxon>
        <taxon>Pseudomonadati</taxon>
        <taxon>Pseudomonadota</taxon>
        <taxon>Alphaproteobacteria</taxon>
        <taxon>Hyphomicrobiales</taxon>
        <taxon>Rhizobiaceae</taxon>
        <taxon>Rhizobium/Agrobacterium group</taxon>
        <taxon>Xaviernesmea</taxon>
    </lineage>
</organism>
<evidence type="ECO:0000313" key="2">
    <source>
        <dbReference type="EMBL" id="OLP60340.1"/>
    </source>
</evidence>
<dbReference type="GO" id="GO:0003677">
    <property type="term" value="F:DNA binding"/>
    <property type="evidence" value="ECO:0007669"/>
    <property type="project" value="InterPro"/>
</dbReference>
<dbReference type="RefSeq" id="WP_075627357.1">
    <property type="nucleotide sequence ID" value="NZ_FOAM01000001.1"/>
</dbReference>
<protein>
    <recommendedName>
        <fullName evidence="1">Helix-turn-helix domain-containing protein</fullName>
    </recommendedName>
</protein>
<dbReference type="Proteomes" id="UP000186364">
    <property type="component" value="Unassembled WGS sequence"/>
</dbReference>
<dbReference type="EMBL" id="MKIP01000037">
    <property type="protein sequence ID" value="OLP60340.1"/>
    <property type="molecule type" value="Genomic_DNA"/>
</dbReference>
<evidence type="ECO:0000313" key="3">
    <source>
        <dbReference type="Proteomes" id="UP000186364"/>
    </source>
</evidence>
<reference evidence="2 3" key="1">
    <citation type="submission" date="2016-09" db="EMBL/GenBank/DDBJ databases">
        <title>Rhizobium sp. nov., a novel species isolated from the rice rhizosphere.</title>
        <authorList>
            <person name="Zhao J."/>
            <person name="Zhang X."/>
        </authorList>
    </citation>
    <scope>NUCLEOTIDE SEQUENCE [LARGE SCALE GENOMIC DNA]</scope>
    <source>
        <strain evidence="2 3">1.7048</strain>
    </source>
</reference>
<name>A0A1Q9AY23_9HYPH</name>
<feature type="domain" description="Helix-turn-helix" evidence="1">
    <location>
        <begin position="3"/>
        <end position="52"/>
    </location>
</feature>
<dbReference type="InterPro" id="IPR010093">
    <property type="entry name" value="SinI_DNA-bd"/>
</dbReference>
<dbReference type="InterPro" id="IPR041657">
    <property type="entry name" value="HTH_17"/>
</dbReference>
<dbReference type="Pfam" id="PF12728">
    <property type="entry name" value="HTH_17"/>
    <property type="match status" value="1"/>
</dbReference>
<dbReference type="NCBIfam" id="TIGR01764">
    <property type="entry name" value="excise"/>
    <property type="match status" value="1"/>
</dbReference>